<dbReference type="EMBL" id="BTSX01000005">
    <property type="protein sequence ID" value="GMS99585.1"/>
    <property type="molecule type" value="Genomic_DNA"/>
</dbReference>
<dbReference type="Pfam" id="PF10937">
    <property type="entry name" value="Kgd4-YMR31"/>
    <property type="match status" value="1"/>
</dbReference>
<keyword evidence="6" id="KW-1185">Reference proteome</keyword>
<keyword evidence="2" id="KW-0496">Mitochondrion</keyword>
<evidence type="ECO:0000313" key="5">
    <source>
        <dbReference type="EMBL" id="GMS99585.1"/>
    </source>
</evidence>
<feature type="non-terminal residue" evidence="5">
    <location>
        <position position="1"/>
    </location>
</feature>
<protein>
    <submittedName>
        <fullName evidence="5">Uncharacterized protein</fullName>
    </submittedName>
</protein>
<comment type="subcellular location">
    <subcellularLocation>
        <location evidence="1">Mitochondrion</location>
    </subcellularLocation>
</comment>
<evidence type="ECO:0000256" key="1">
    <source>
        <dbReference type="ARBA" id="ARBA00004173"/>
    </source>
</evidence>
<comment type="caution">
    <text evidence="5">The sequence shown here is derived from an EMBL/GenBank/DDBJ whole genome shotgun (WGS) entry which is preliminary data.</text>
</comment>
<name>A0AAV5TZA8_9BILA</name>
<sequence>LHEKEIMRTPLIKFMGARLPRPNFSVIAAQPFQAAAAAARSTSAPPPSSTGMKKRGPVIDESQLPLRFRRPVIDAFEMAAINNGGSYGLVLEEPKKAGKR</sequence>
<accession>A0AAV5TZA8</accession>
<evidence type="ECO:0000256" key="4">
    <source>
        <dbReference type="SAM" id="MobiDB-lite"/>
    </source>
</evidence>
<evidence type="ECO:0000256" key="2">
    <source>
        <dbReference type="ARBA" id="ARBA00023128"/>
    </source>
</evidence>
<dbReference type="GO" id="GO:0005739">
    <property type="term" value="C:mitochondrion"/>
    <property type="evidence" value="ECO:0007669"/>
    <property type="project" value="UniProtKB-SubCell"/>
</dbReference>
<proteinExistence type="inferred from homology"/>
<dbReference type="GO" id="GO:0006103">
    <property type="term" value="P:2-oxoglutarate metabolic process"/>
    <property type="evidence" value="ECO:0007669"/>
    <property type="project" value="InterPro"/>
</dbReference>
<dbReference type="Proteomes" id="UP001432027">
    <property type="component" value="Unassembled WGS sequence"/>
</dbReference>
<gene>
    <name evidence="5" type="ORF">PENTCL1PPCAC_21760</name>
</gene>
<dbReference type="AlphaFoldDB" id="A0AAV5TZA8"/>
<feature type="region of interest" description="Disordered" evidence="4">
    <location>
        <begin position="37"/>
        <end position="58"/>
    </location>
</feature>
<evidence type="ECO:0000256" key="3">
    <source>
        <dbReference type="ARBA" id="ARBA00043970"/>
    </source>
</evidence>
<evidence type="ECO:0000313" key="6">
    <source>
        <dbReference type="Proteomes" id="UP001432027"/>
    </source>
</evidence>
<dbReference type="InterPro" id="IPR020373">
    <property type="entry name" value="Kgd4/YMR-31"/>
</dbReference>
<comment type="similarity">
    <text evidence="3">Belongs to the alpha-ketoglutarate dehydrogenase component 4 family.</text>
</comment>
<organism evidence="5 6">
    <name type="scientific">Pristionchus entomophagus</name>
    <dbReference type="NCBI Taxonomy" id="358040"/>
    <lineage>
        <taxon>Eukaryota</taxon>
        <taxon>Metazoa</taxon>
        <taxon>Ecdysozoa</taxon>
        <taxon>Nematoda</taxon>
        <taxon>Chromadorea</taxon>
        <taxon>Rhabditida</taxon>
        <taxon>Rhabditina</taxon>
        <taxon>Diplogasteromorpha</taxon>
        <taxon>Diplogasteroidea</taxon>
        <taxon>Neodiplogasteridae</taxon>
        <taxon>Pristionchus</taxon>
    </lineage>
</organism>
<reference evidence="5" key="1">
    <citation type="submission" date="2023-10" db="EMBL/GenBank/DDBJ databases">
        <title>Genome assembly of Pristionchus species.</title>
        <authorList>
            <person name="Yoshida K."/>
            <person name="Sommer R.J."/>
        </authorList>
    </citation>
    <scope>NUCLEOTIDE SEQUENCE</scope>
    <source>
        <strain evidence="5">RS0144</strain>
    </source>
</reference>